<keyword evidence="5" id="KW-1185">Reference proteome</keyword>
<dbReference type="SUPFAM" id="SSF51045">
    <property type="entry name" value="WW domain"/>
    <property type="match status" value="2"/>
</dbReference>
<proteinExistence type="predicted"/>
<evidence type="ECO:0000256" key="2">
    <source>
        <dbReference type="SAM" id="Phobius"/>
    </source>
</evidence>
<accession>A0A9W7DMN8</accession>
<feature type="compositionally biased region" description="Basic and acidic residues" evidence="1">
    <location>
        <begin position="210"/>
        <end position="221"/>
    </location>
</feature>
<dbReference type="AlphaFoldDB" id="A0A9W7DMN8"/>
<name>A0A9W7DMN8_9STRA</name>
<sequence length="415" mass="46363">MPDDLTTPSKKLETGLSTSPTTLSPTTPSPTTPTESKAAWIQRLDVTSNNFYYENLSTSEKSWYPPSDRYFVPFSPARDKGGAFQISTSTAPSDIGGIGQNSKRRRRSSALAFHMAWSEQQNELGATYFFNNITKEMQWDFPPEWPIPKEEDAWEERTDPESSAKFFYNRISSKTQWTLPEAMAKKSVLLEGEQLVAVVENGMEAAPKVVEETKTVEETKNPKSKKQTSTKSKPQRKPSKVATGFEVGEEVVSAWGKGKISHIRDDGTIIYLLENWTLAYGSLVKCYLNAASVKKVKATHALLGSPRRKSSIKKEDVDKAKEALLELEKDQLEVSGTEEGKKKKKKEEPEHYFAMHSVVSSICFVLAVLWRGSPMVPAPVLFLGLACICIHLMLIGTVVSPEEKSKMLQTAERKK</sequence>
<feature type="domain" description="WW" evidence="3">
    <location>
        <begin position="117"/>
        <end position="144"/>
    </location>
</feature>
<evidence type="ECO:0000256" key="1">
    <source>
        <dbReference type="SAM" id="MobiDB-lite"/>
    </source>
</evidence>
<protein>
    <recommendedName>
        <fullName evidence="3">WW domain-containing protein</fullName>
    </recommendedName>
</protein>
<reference evidence="5" key="1">
    <citation type="journal article" date="2023" name="Commun. Biol.">
        <title>Genome analysis of Parmales, the sister group of diatoms, reveals the evolutionary specialization of diatoms from phago-mixotrophs to photoautotrophs.</title>
        <authorList>
            <person name="Ban H."/>
            <person name="Sato S."/>
            <person name="Yoshikawa S."/>
            <person name="Yamada K."/>
            <person name="Nakamura Y."/>
            <person name="Ichinomiya M."/>
            <person name="Sato N."/>
            <person name="Blanc-Mathieu R."/>
            <person name="Endo H."/>
            <person name="Kuwata A."/>
            <person name="Ogata H."/>
        </authorList>
    </citation>
    <scope>NUCLEOTIDE SEQUENCE [LARGE SCALE GENOMIC DNA]</scope>
    <source>
        <strain evidence="5">NIES 3699</strain>
    </source>
</reference>
<organism evidence="4 5">
    <name type="scientific">Triparma verrucosa</name>
    <dbReference type="NCBI Taxonomy" id="1606542"/>
    <lineage>
        <taxon>Eukaryota</taxon>
        <taxon>Sar</taxon>
        <taxon>Stramenopiles</taxon>
        <taxon>Ochrophyta</taxon>
        <taxon>Bolidophyceae</taxon>
        <taxon>Parmales</taxon>
        <taxon>Triparmaceae</taxon>
        <taxon>Triparma</taxon>
    </lineage>
</organism>
<dbReference type="InterPro" id="IPR001202">
    <property type="entry name" value="WW_dom"/>
</dbReference>
<feature type="compositionally biased region" description="Low complexity" evidence="1">
    <location>
        <begin position="14"/>
        <end position="26"/>
    </location>
</feature>
<dbReference type="Gene3D" id="2.20.70.10">
    <property type="match status" value="2"/>
</dbReference>
<feature type="region of interest" description="Disordered" evidence="1">
    <location>
        <begin position="1"/>
        <end position="37"/>
    </location>
</feature>
<evidence type="ECO:0000313" key="4">
    <source>
        <dbReference type="EMBL" id="GMH48693.1"/>
    </source>
</evidence>
<dbReference type="InterPro" id="IPR036020">
    <property type="entry name" value="WW_dom_sf"/>
</dbReference>
<comment type="caution">
    <text evidence="4">The sequence shown here is derived from an EMBL/GenBank/DDBJ whole genome shotgun (WGS) entry which is preliminary data.</text>
</comment>
<dbReference type="Pfam" id="PF00397">
    <property type="entry name" value="WW"/>
    <property type="match status" value="1"/>
</dbReference>
<feature type="compositionally biased region" description="Basic residues" evidence="1">
    <location>
        <begin position="222"/>
        <end position="239"/>
    </location>
</feature>
<feature type="domain" description="WW" evidence="3">
    <location>
        <begin position="34"/>
        <end position="68"/>
    </location>
</feature>
<keyword evidence="2" id="KW-1133">Transmembrane helix</keyword>
<feature type="region of interest" description="Disordered" evidence="1">
    <location>
        <begin position="210"/>
        <end position="242"/>
    </location>
</feature>
<feature type="domain" description="WW" evidence="3">
    <location>
        <begin position="148"/>
        <end position="182"/>
    </location>
</feature>
<dbReference type="EMBL" id="BRXX01000585">
    <property type="protein sequence ID" value="GMH48693.1"/>
    <property type="molecule type" value="Genomic_DNA"/>
</dbReference>
<feature type="transmembrane region" description="Helical" evidence="2">
    <location>
        <begin position="351"/>
        <end position="370"/>
    </location>
</feature>
<dbReference type="CDD" id="cd00201">
    <property type="entry name" value="WW"/>
    <property type="match status" value="2"/>
</dbReference>
<dbReference type="PROSITE" id="PS50020">
    <property type="entry name" value="WW_DOMAIN_2"/>
    <property type="match status" value="3"/>
</dbReference>
<feature type="transmembrane region" description="Helical" evidence="2">
    <location>
        <begin position="376"/>
        <end position="399"/>
    </location>
</feature>
<evidence type="ECO:0000259" key="3">
    <source>
        <dbReference type="PROSITE" id="PS50020"/>
    </source>
</evidence>
<dbReference type="SMART" id="SM00456">
    <property type="entry name" value="WW"/>
    <property type="match status" value="3"/>
</dbReference>
<dbReference type="Proteomes" id="UP001165160">
    <property type="component" value="Unassembled WGS sequence"/>
</dbReference>
<keyword evidence="2" id="KW-0472">Membrane</keyword>
<keyword evidence="2" id="KW-0812">Transmembrane</keyword>
<dbReference type="PROSITE" id="PS01159">
    <property type="entry name" value="WW_DOMAIN_1"/>
    <property type="match status" value="1"/>
</dbReference>
<evidence type="ECO:0000313" key="5">
    <source>
        <dbReference type="Proteomes" id="UP001165160"/>
    </source>
</evidence>
<gene>
    <name evidence="4" type="ORF">TrVE_jg14504</name>
</gene>